<dbReference type="SUPFAM" id="SSF75304">
    <property type="entry name" value="Amidase signature (AS) enzymes"/>
    <property type="match status" value="1"/>
</dbReference>
<dbReference type="EMBL" id="MU853835">
    <property type="protein sequence ID" value="KAK3938198.1"/>
    <property type="molecule type" value="Genomic_DNA"/>
</dbReference>
<evidence type="ECO:0000256" key="1">
    <source>
        <dbReference type="SAM" id="SignalP"/>
    </source>
</evidence>
<sequence>MSFSTFFSIMTLVSLGRSGPDSQKPGSETTLVAVDTDGIYVASPSNGAHYLIEPQALPFPRLQSVYFDACSDDRPSAQLPNLPDLQFRPAAVISVETPADVGNFLRSKVLAFLGDTEFESHFLGVLVLAVPWDSSRLRPFWSDIQAVLAEFHCNSLLISPPRAFLGLPEGPYFTKDRCLHRAWRLFPDVYEVFQLPTVQVANSDKFKAITYMRDGKLMVPVPSRLHFQKTPEKPLNGLRVTLKDIIDLKGVRTTGQCRAYEKLYGPRTETAAIASRLIELGAVIIGKTKCTQFASSDQPTADWVDYHCPWNPRGDGYLSPRGSSTGTCVALAGYDWVDAGVGSDRGGSIRGPAAVMGLFALRPTQTPKNMHGILPIIRNIDAPGVVCRGAELFHELSVCLFETRALAAPLPTKLLYPLDYWQQWPDNSAKAAMEGSVRALEGFLGIKRSIVNLADLWLEHDPAGNGLPLDSFLQDTFMNLLWKGYYDSLLGFRRDFETKYGVKPYVHPVIQYCWKRGSQVSARDEEAAQQQKAAYAGWLSGRVLDGDGFKTIMVFPVGDLRPFYRDEYRKAPDDQPASYDWMQREDHQSSLAGVPCIVVPVDQVSHPSKITGDKQLLPVAVSLMSGVGTDSALTRLVRDMARQSFFKEKVNVGKDAFAVEPES</sequence>
<dbReference type="InterPro" id="IPR036928">
    <property type="entry name" value="AS_sf"/>
</dbReference>
<protein>
    <submittedName>
        <fullName evidence="3">Glutamyl-tRNA amidotransferase</fullName>
    </submittedName>
</protein>
<accession>A0AAN6N5L9</accession>
<feature type="signal peptide" evidence="1">
    <location>
        <begin position="1"/>
        <end position="18"/>
    </location>
</feature>
<dbReference type="Pfam" id="PF01425">
    <property type="entry name" value="Amidase"/>
    <property type="match status" value="1"/>
</dbReference>
<feature type="domain" description="Amidase" evidence="2">
    <location>
        <begin position="229"/>
        <end position="390"/>
    </location>
</feature>
<feature type="chain" id="PRO_5042969609" evidence="1">
    <location>
        <begin position="19"/>
        <end position="663"/>
    </location>
</feature>
<reference evidence="4" key="1">
    <citation type="journal article" date="2023" name="Mol. Phylogenet. Evol.">
        <title>Genome-scale phylogeny and comparative genomics of the fungal order Sordariales.</title>
        <authorList>
            <person name="Hensen N."/>
            <person name="Bonometti L."/>
            <person name="Westerberg I."/>
            <person name="Brannstrom I.O."/>
            <person name="Guillou S."/>
            <person name="Cros-Aarteil S."/>
            <person name="Calhoun S."/>
            <person name="Haridas S."/>
            <person name="Kuo A."/>
            <person name="Mondo S."/>
            <person name="Pangilinan J."/>
            <person name="Riley R."/>
            <person name="LaButti K."/>
            <person name="Andreopoulos B."/>
            <person name="Lipzen A."/>
            <person name="Chen C."/>
            <person name="Yan M."/>
            <person name="Daum C."/>
            <person name="Ng V."/>
            <person name="Clum A."/>
            <person name="Steindorff A."/>
            <person name="Ohm R.A."/>
            <person name="Martin F."/>
            <person name="Silar P."/>
            <person name="Natvig D.O."/>
            <person name="Lalanne C."/>
            <person name="Gautier V."/>
            <person name="Ament-Velasquez S.L."/>
            <person name="Kruys A."/>
            <person name="Hutchinson M.I."/>
            <person name="Powell A.J."/>
            <person name="Barry K."/>
            <person name="Miller A.N."/>
            <person name="Grigoriev I.V."/>
            <person name="Debuchy R."/>
            <person name="Gladieux P."/>
            <person name="Hiltunen Thoren M."/>
            <person name="Johannesson H."/>
        </authorList>
    </citation>
    <scope>NUCLEOTIDE SEQUENCE [LARGE SCALE GENOMIC DNA]</scope>
    <source>
        <strain evidence="4">CBS 340.73</strain>
    </source>
</reference>
<evidence type="ECO:0000259" key="2">
    <source>
        <dbReference type="Pfam" id="PF01425"/>
    </source>
</evidence>
<organism evidence="3 4">
    <name type="scientific">Diplogelasinospora grovesii</name>
    <dbReference type="NCBI Taxonomy" id="303347"/>
    <lineage>
        <taxon>Eukaryota</taxon>
        <taxon>Fungi</taxon>
        <taxon>Dikarya</taxon>
        <taxon>Ascomycota</taxon>
        <taxon>Pezizomycotina</taxon>
        <taxon>Sordariomycetes</taxon>
        <taxon>Sordariomycetidae</taxon>
        <taxon>Sordariales</taxon>
        <taxon>Diplogelasinosporaceae</taxon>
        <taxon>Diplogelasinospora</taxon>
    </lineage>
</organism>
<proteinExistence type="predicted"/>
<dbReference type="AlphaFoldDB" id="A0AAN6N5L9"/>
<comment type="caution">
    <text evidence="3">The sequence shown here is derived from an EMBL/GenBank/DDBJ whole genome shotgun (WGS) entry which is preliminary data.</text>
</comment>
<keyword evidence="4" id="KW-1185">Reference proteome</keyword>
<gene>
    <name evidence="3" type="ORF">QBC46DRAFT_356068</name>
</gene>
<dbReference type="PANTHER" id="PTHR46310:SF7">
    <property type="entry name" value="AMIDASE 1"/>
    <property type="match status" value="1"/>
</dbReference>
<keyword evidence="1" id="KW-0732">Signal</keyword>
<dbReference type="Gene3D" id="3.90.1300.10">
    <property type="entry name" value="Amidase signature (AS) domain"/>
    <property type="match status" value="1"/>
</dbReference>
<dbReference type="PANTHER" id="PTHR46310">
    <property type="entry name" value="AMIDASE 1"/>
    <property type="match status" value="1"/>
</dbReference>
<evidence type="ECO:0000313" key="3">
    <source>
        <dbReference type="EMBL" id="KAK3938198.1"/>
    </source>
</evidence>
<name>A0AAN6N5L9_9PEZI</name>
<dbReference type="Proteomes" id="UP001303473">
    <property type="component" value="Unassembled WGS sequence"/>
</dbReference>
<dbReference type="InterPro" id="IPR023631">
    <property type="entry name" value="Amidase_dom"/>
</dbReference>
<evidence type="ECO:0000313" key="4">
    <source>
        <dbReference type="Proteomes" id="UP001303473"/>
    </source>
</evidence>